<evidence type="ECO:0000313" key="3">
    <source>
        <dbReference type="Proteomes" id="UP001327560"/>
    </source>
</evidence>
<sequence length="144" mass="15876">MASRLKNRLQAQKPASPFYRLQHGGSAAYPDSPYSPAASTSSLLRETSPPTACRLYPTLLSPSSWFHPPPDSRTARLRLRCEQSPLTACRLYPTSSPLFVFVVSPSPDSCELVRPYLWSAFNEGESKLSLSELGLSGKQEALFL</sequence>
<evidence type="ECO:0000256" key="1">
    <source>
        <dbReference type="SAM" id="MobiDB-lite"/>
    </source>
</evidence>
<feature type="compositionally biased region" description="Low complexity" evidence="1">
    <location>
        <begin position="26"/>
        <end position="42"/>
    </location>
</feature>
<accession>A0AAQ3KDH5</accession>
<name>A0AAQ3KDH5_9LILI</name>
<protein>
    <submittedName>
        <fullName evidence="2">Uncharacterized protein</fullName>
    </submittedName>
</protein>
<reference evidence="2 3" key="1">
    <citation type="submission" date="2023-10" db="EMBL/GenBank/DDBJ databases">
        <title>Chromosome-scale genome assembly provides insights into flower coloration mechanisms of Canna indica.</title>
        <authorList>
            <person name="Li C."/>
        </authorList>
    </citation>
    <scope>NUCLEOTIDE SEQUENCE [LARGE SCALE GENOMIC DNA]</scope>
    <source>
        <tissue evidence="2">Flower</tissue>
    </source>
</reference>
<evidence type="ECO:0000313" key="2">
    <source>
        <dbReference type="EMBL" id="WOL04457.1"/>
    </source>
</evidence>
<gene>
    <name evidence="2" type="ORF">Cni_G13178</name>
</gene>
<keyword evidence="3" id="KW-1185">Reference proteome</keyword>
<dbReference type="AlphaFoldDB" id="A0AAQ3KDH5"/>
<proteinExistence type="predicted"/>
<dbReference type="Proteomes" id="UP001327560">
    <property type="component" value="Chromosome 4"/>
</dbReference>
<organism evidence="2 3">
    <name type="scientific">Canna indica</name>
    <name type="common">Indian-shot</name>
    <dbReference type="NCBI Taxonomy" id="4628"/>
    <lineage>
        <taxon>Eukaryota</taxon>
        <taxon>Viridiplantae</taxon>
        <taxon>Streptophyta</taxon>
        <taxon>Embryophyta</taxon>
        <taxon>Tracheophyta</taxon>
        <taxon>Spermatophyta</taxon>
        <taxon>Magnoliopsida</taxon>
        <taxon>Liliopsida</taxon>
        <taxon>Zingiberales</taxon>
        <taxon>Cannaceae</taxon>
        <taxon>Canna</taxon>
    </lineage>
</organism>
<dbReference type="EMBL" id="CP136893">
    <property type="protein sequence ID" value="WOL04457.1"/>
    <property type="molecule type" value="Genomic_DNA"/>
</dbReference>
<feature type="region of interest" description="Disordered" evidence="1">
    <location>
        <begin position="1"/>
        <end position="48"/>
    </location>
</feature>